<dbReference type="FunFam" id="3.60.20.40:FF:000008">
    <property type="entry name" value="Gamma-glutamyltranspeptidase (Eurofung)"/>
    <property type="match status" value="1"/>
</dbReference>
<keyword evidence="3" id="KW-0012">Acyltransferase</keyword>
<dbReference type="InterPro" id="IPR043138">
    <property type="entry name" value="GGT_lsub"/>
</dbReference>
<sequence>MGDMTRATSHPIPSSPRPPLVPRILAAAALLGLGISSAATAPAPAPAEDSLGAVASESKMCSEIGIGLLQRGGTAADAMVGTTLCVGVVGMQHSGIGGGGFALVRGSDGEYESIDFRETAPAAAHRDMYQHDPAASVVGGLASGVPGDLRGLEYLHRKYGDATKALPWRAVCNPAVHVARHGFPVTEDLVRYMASMTRTGRTFFTDDPQWSVDFAPNGTLVGLGDVLTRKRYADTLEQVATYGAAVFYQGEMANHTVNALRASGGIMTLEDLATYQVAIRDPIRISYHGYELTSCGVPSSGAVALSILKIIEGYPASDAANQNLSAHRMNEAMRFSYAARAELGDPDFFSYMTGLEADMLKPSTASHIRDRISDHHTRNVTDYNAKAFDLPENHGTSHIVTADGSGMSVSLTSTVNILFGSQLVVPETGVIMNDQMNDFSIPGVRNAFGFEPSPINFIAPHKRPLSSISPIIATHPNGTLALSIGAAGGSRIITATALAVRDVLERGTSLAAALAEPRMHDQLVPATTTVEYAFDKSTAEALRRMGHNVTLVEPGFSAVQGLRMLGNGTFEAASEPRQINSGGLAV</sequence>
<dbReference type="PANTHER" id="PTHR11686">
    <property type="entry name" value="GAMMA GLUTAMYL TRANSPEPTIDASE"/>
    <property type="match status" value="1"/>
</dbReference>
<dbReference type="PRINTS" id="PR01210">
    <property type="entry name" value="GGTRANSPTASE"/>
</dbReference>
<dbReference type="GO" id="GO:0103068">
    <property type="term" value="F:leukotriene C4 gamma-glutamyl transferase activity"/>
    <property type="evidence" value="ECO:0007669"/>
    <property type="project" value="UniProtKB-EC"/>
</dbReference>
<feature type="active site" description="Nucleophile" evidence="1">
    <location>
        <position position="396"/>
    </location>
</feature>
<dbReference type="UniPathway" id="UPA00204"/>
<comment type="catalytic activity">
    <reaction evidence="3">
        <text>glutathione + H2O = L-cysteinylglycine + L-glutamate</text>
        <dbReference type="Rhea" id="RHEA:28807"/>
        <dbReference type="ChEBI" id="CHEBI:15377"/>
        <dbReference type="ChEBI" id="CHEBI:29985"/>
        <dbReference type="ChEBI" id="CHEBI:57925"/>
        <dbReference type="ChEBI" id="CHEBI:61694"/>
        <dbReference type="EC" id="3.4.19.13"/>
    </reaction>
</comment>
<dbReference type="STRING" id="503106.A0A218Z338"/>
<evidence type="ECO:0000313" key="4">
    <source>
        <dbReference type="EMBL" id="OWP01666.1"/>
    </source>
</evidence>
<evidence type="ECO:0000313" key="5">
    <source>
        <dbReference type="Proteomes" id="UP000242519"/>
    </source>
</evidence>
<evidence type="ECO:0000256" key="3">
    <source>
        <dbReference type="RuleBase" id="RU368068"/>
    </source>
</evidence>
<dbReference type="EC" id="3.4.19.13" evidence="3"/>
<dbReference type="FunCoup" id="A0A218Z338">
    <property type="interactions" value="151"/>
</dbReference>
<feature type="binding site" evidence="2">
    <location>
        <position position="117"/>
    </location>
    <ligand>
        <name>L-glutamate</name>
        <dbReference type="ChEBI" id="CHEBI:29985"/>
    </ligand>
</feature>
<dbReference type="EMBL" id="MZNU01000262">
    <property type="protein sequence ID" value="OWP01666.1"/>
    <property type="molecule type" value="Genomic_DNA"/>
</dbReference>
<dbReference type="InterPro" id="IPR029055">
    <property type="entry name" value="Ntn_hydrolases_N"/>
</dbReference>
<evidence type="ECO:0000256" key="1">
    <source>
        <dbReference type="PIRSR" id="PIRSR600101-1"/>
    </source>
</evidence>
<dbReference type="FunFam" id="1.10.246.130:FF:000001">
    <property type="entry name" value="Gamma-glutamyltransferase 5 isoform 1"/>
    <property type="match status" value="1"/>
</dbReference>
<feature type="binding site" evidence="2">
    <location>
        <begin position="414"/>
        <end position="416"/>
    </location>
    <ligand>
        <name>L-glutamate</name>
        <dbReference type="ChEBI" id="CHEBI:29985"/>
    </ligand>
</feature>
<dbReference type="GO" id="GO:0006751">
    <property type="term" value="P:glutathione catabolic process"/>
    <property type="evidence" value="ECO:0007669"/>
    <property type="project" value="UniProtKB-UniRule"/>
</dbReference>
<comment type="caution">
    <text evidence="4">The sequence shown here is derived from an EMBL/GenBank/DDBJ whole genome shotgun (WGS) entry which is preliminary data.</text>
</comment>
<evidence type="ECO:0000256" key="2">
    <source>
        <dbReference type="PIRSR" id="PIRSR600101-2"/>
    </source>
</evidence>
<dbReference type="NCBIfam" id="TIGR00066">
    <property type="entry name" value="g_glut_trans"/>
    <property type="match status" value="1"/>
</dbReference>
<dbReference type="Gene3D" id="3.60.20.40">
    <property type="match status" value="1"/>
</dbReference>
<protein>
    <recommendedName>
        <fullName evidence="3">Glutathione hydrolase</fullName>
        <ecNumber evidence="3">2.3.2.2</ecNumber>
        <ecNumber evidence="3">3.4.19.13</ecNumber>
    </recommendedName>
    <alternativeName>
        <fullName evidence="3">Gamma-glutamyltransferase</fullName>
    </alternativeName>
    <alternativeName>
        <fullName evidence="3">Gamma-glutamyltranspeptidase</fullName>
    </alternativeName>
</protein>
<dbReference type="InParanoid" id="A0A218Z338"/>
<feature type="binding site" evidence="2">
    <location>
        <position position="489"/>
    </location>
    <ligand>
        <name>L-glutamate</name>
        <dbReference type="ChEBI" id="CHEBI:29985"/>
    </ligand>
</feature>
<dbReference type="InterPro" id="IPR043137">
    <property type="entry name" value="GGT_ssub_C"/>
</dbReference>
<dbReference type="Pfam" id="PF01019">
    <property type="entry name" value="G_glu_transpept"/>
    <property type="match status" value="1"/>
</dbReference>
<keyword evidence="3" id="KW-0378">Hydrolase</keyword>
<dbReference type="PANTHER" id="PTHR11686:SF62">
    <property type="entry name" value="GLUTATHIONE HYDROLASE"/>
    <property type="match status" value="1"/>
</dbReference>
<gene>
    <name evidence="4" type="ORF">B2J93_8929</name>
</gene>
<dbReference type="InterPro" id="IPR000101">
    <property type="entry name" value="GGT_peptidase"/>
</dbReference>
<dbReference type="EC" id="2.3.2.2" evidence="3"/>
<feature type="binding site" evidence="2">
    <location>
        <begin position="466"/>
        <end position="467"/>
    </location>
    <ligand>
        <name>L-glutamate</name>
        <dbReference type="ChEBI" id="CHEBI:29985"/>
    </ligand>
</feature>
<keyword evidence="5" id="KW-1185">Reference proteome</keyword>
<dbReference type="GO" id="GO:0005886">
    <property type="term" value="C:plasma membrane"/>
    <property type="evidence" value="ECO:0007669"/>
    <property type="project" value="TreeGrafter"/>
</dbReference>
<comment type="catalytic activity">
    <reaction evidence="3">
        <text>an N-terminal (5-L-glutamyl)-[peptide] + an alpha-amino acid = 5-L-glutamyl amino acid + an N-terminal L-alpha-aminoacyl-[peptide]</text>
        <dbReference type="Rhea" id="RHEA:23904"/>
        <dbReference type="Rhea" id="RHEA-COMP:9780"/>
        <dbReference type="Rhea" id="RHEA-COMP:9795"/>
        <dbReference type="ChEBI" id="CHEBI:77644"/>
        <dbReference type="ChEBI" id="CHEBI:78597"/>
        <dbReference type="ChEBI" id="CHEBI:78599"/>
        <dbReference type="ChEBI" id="CHEBI:78608"/>
        <dbReference type="EC" id="2.3.2.2"/>
    </reaction>
</comment>
<accession>A0A218Z338</accession>
<comment type="pathway">
    <text evidence="3">Sulfur metabolism; glutathione metabolism.</text>
</comment>
<feature type="binding site" evidence="2">
    <location>
        <position position="438"/>
    </location>
    <ligand>
        <name>L-glutamate</name>
        <dbReference type="ChEBI" id="CHEBI:29985"/>
    </ligand>
</feature>
<reference evidence="4 5" key="1">
    <citation type="submission" date="2017-04" db="EMBL/GenBank/DDBJ databases">
        <title>Draft genome sequence of Marssonina coronaria NL1: causal agent of apple blotch.</title>
        <authorList>
            <person name="Cheng Q."/>
        </authorList>
    </citation>
    <scope>NUCLEOTIDE SEQUENCE [LARGE SCALE GENOMIC DNA]</scope>
    <source>
        <strain evidence="4 5">NL1</strain>
    </source>
</reference>
<proteinExistence type="predicted"/>
<comment type="function">
    <text evidence="3">Cleaves the gamma-glutamyl peptide bond of glutathione and glutathione conjugates.</text>
</comment>
<dbReference type="Gene3D" id="1.10.246.130">
    <property type="match status" value="1"/>
</dbReference>
<keyword evidence="3" id="KW-0808">Transferase</keyword>
<comment type="catalytic activity">
    <reaction evidence="3">
        <text>an S-substituted glutathione + H2O = an S-substituted L-cysteinylglycine + L-glutamate</text>
        <dbReference type="Rhea" id="RHEA:59468"/>
        <dbReference type="ChEBI" id="CHEBI:15377"/>
        <dbReference type="ChEBI" id="CHEBI:29985"/>
        <dbReference type="ChEBI" id="CHEBI:90779"/>
        <dbReference type="ChEBI" id="CHEBI:143103"/>
        <dbReference type="EC" id="3.4.19.13"/>
    </reaction>
</comment>
<dbReference type="Proteomes" id="UP000242519">
    <property type="component" value="Unassembled WGS sequence"/>
</dbReference>
<dbReference type="OrthoDB" id="1081007at2759"/>
<dbReference type="SUPFAM" id="SSF56235">
    <property type="entry name" value="N-terminal nucleophile aminohydrolases (Ntn hydrolases)"/>
    <property type="match status" value="1"/>
</dbReference>
<dbReference type="GO" id="GO:0036374">
    <property type="term" value="F:glutathione hydrolase activity"/>
    <property type="evidence" value="ECO:0007669"/>
    <property type="project" value="UniProtKB-UniRule"/>
</dbReference>
<name>A0A218Z338_9HELO</name>
<organism evidence="4 5">
    <name type="scientific">Diplocarpon coronariae</name>
    <dbReference type="NCBI Taxonomy" id="2795749"/>
    <lineage>
        <taxon>Eukaryota</taxon>
        <taxon>Fungi</taxon>
        <taxon>Dikarya</taxon>
        <taxon>Ascomycota</taxon>
        <taxon>Pezizomycotina</taxon>
        <taxon>Leotiomycetes</taxon>
        <taxon>Helotiales</taxon>
        <taxon>Drepanopezizaceae</taxon>
        <taxon>Diplocarpon</taxon>
    </lineage>
</organism>
<dbReference type="AlphaFoldDB" id="A0A218Z338"/>